<dbReference type="Gene3D" id="2.40.10.340">
    <property type="entry name" value="Rod shape-determining protein MreC, domain 1"/>
    <property type="match status" value="1"/>
</dbReference>
<dbReference type="InterPro" id="IPR055342">
    <property type="entry name" value="MreC_beta-barrel_core"/>
</dbReference>
<evidence type="ECO:0000256" key="6">
    <source>
        <dbReference type="SAM" id="Coils"/>
    </source>
</evidence>
<dbReference type="GO" id="GO:0008360">
    <property type="term" value="P:regulation of cell shape"/>
    <property type="evidence" value="ECO:0007669"/>
    <property type="project" value="UniProtKB-KW"/>
</dbReference>
<dbReference type="InterPro" id="IPR042177">
    <property type="entry name" value="Cell/Rod_1"/>
</dbReference>
<dbReference type="InterPro" id="IPR042175">
    <property type="entry name" value="Cell/Rod_MreC_2"/>
</dbReference>
<evidence type="ECO:0000256" key="1">
    <source>
        <dbReference type="ARBA" id="ARBA00009369"/>
    </source>
</evidence>
<name>A0A2N0ZJY1_9BACI</name>
<dbReference type="RefSeq" id="WP_066191677.1">
    <property type="nucleotide sequence ID" value="NZ_JAFDQP010000007.1"/>
</dbReference>
<comment type="similarity">
    <text evidence="1 5">Belongs to the MreC family.</text>
</comment>
<feature type="coiled-coil region" evidence="6">
    <location>
        <begin position="79"/>
        <end position="113"/>
    </location>
</feature>
<dbReference type="GO" id="GO:0005886">
    <property type="term" value="C:plasma membrane"/>
    <property type="evidence" value="ECO:0007669"/>
    <property type="project" value="TreeGrafter"/>
</dbReference>
<reference evidence="8 9" key="1">
    <citation type="journal article" date="2010" name="Int. J. Syst. Evol. Microbiol.">
        <title>Bacillus horneckiae sp. nov., isolated from a spacecraft-assembly clean room.</title>
        <authorList>
            <person name="Vaishampayan P."/>
            <person name="Probst A."/>
            <person name="Krishnamurthi S."/>
            <person name="Ghosh S."/>
            <person name="Osman S."/>
            <person name="McDowall A."/>
            <person name="Ruckmani A."/>
            <person name="Mayilraj S."/>
            <person name="Venkateswaran K."/>
        </authorList>
    </citation>
    <scope>NUCLEOTIDE SEQUENCE [LARGE SCALE GENOMIC DNA]</scope>
    <source>
        <strain evidence="9">1PO1SC</strain>
    </source>
</reference>
<dbReference type="PANTHER" id="PTHR34138">
    <property type="entry name" value="CELL SHAPE-DETERMINING PROTEIN MREC"/>
    <property type="match status" value="1"/>
</dbReference>
<dbReference type="PANTHER" id="PTHR34138:SF1">
    <property type="entry name" value="CELL SHAPE-DETERMINING PROTEIN MREC"/>
    <property type="match status" value="1"/>
</dbReference>
<organism evidence="8 9">
    <name type="scientific">Cytobacillus horneckiae</name>
    <dbReference type="NCBI Taxonomy" id="549687"/>
    <lineage>
        <taxon>Bacteria</taxon>
        <taxon>Bacillati</taxon>
        <taxon>Bacillota</taxon>
        <taxon>Bacilli</taxon>
        <taxon>Bacillales</taxon>
        <taxon>Bacillaceae</taxon>
        <taxon>Cytobacillus</taxon>
    </lineage>
</organism>
<keyword evidence="3 5" id="KW-0133">Cell shape</keyword>
<evidence type="ECO:0000313" key="9">
    <source>
        <dbReference type="Proteomes" id="UP000233343"/>
    </source>
</evidence>
<dbReference type="NCBIfam" id="TIGR00219">
    <property type="entry name" value="mreC"/>
    <property type="match status" value="1"/>
</dbReference>
<comment type="function">
    <text evidence="5">Involved in formation and maintenance of cell shape.</text>
</comment>
<dbReference type="PIRSF" id="PIRSF038471">
    <property type="entry name" value="MreC"/>
    <property type="match status" value="1"/>
</dbReference>
<evidence type="ECO:0000256" key="3">
    <source>
        <dbReference type="ARBA" id="ARBA00022960"/>
    </source>
</evidence>
<dbReference type="Proteomes" id="UP000233343">
    <property type="component" value="Unassembled WGS sequence"/>
</dbReference>
<dbReference type="Gene3D" id="2.40.10.350">
    <property type="entry name" value="Rod shape-determining protein MreC, domain 2"/>
    <property type="match status" value="1"/>
</dbReference>
<dbReference type="Gene3D" id="1.20.5.490">
    <property type="entry name" value="Single helix bin"/>
    <property type="match status" value="1"/>
</dbReference>
<sequence>MPQFFLNKRLIILLVSIIILVSLIGFSLRERENVTWPEQFLKDMTGWVQNIVAGPTQYIAGFFENVQDLQNTYTENKELKSRLDDLAFLEAEVQLLQKDNAELREILDKEESLSQYEPVQATVVGRNPDRWHEMLTINKGSRDGIEPNMAVITSNGLIGKVKSAQTFTSTVQLLSSMDPTNRISAVVQDADKDTEIFGLIEGYDEKRKLLMLTKIPYDAKVEKDQMVTTSGYGGVFPKGLPIGKVVEVTPAEYGLTQTAYIEPGADLYDIQHVMVTKISSMNPEIQKELQKGEEEEDN</sequence>
<protein>
    <recommendedName>
        <fullName evidence="2 5">Cell shape-determining protein MreC</fullName>
    </recommendedName>
    <alternativeName>
        <fullName evidence="4 5">Cell shape protein MreC</fullName>
    </alternativeName>
</protein>
<keyword evidence="6" id="KW-0175">Coiled coil</keyword>
<dbReference type="AlphaFoldDB" id="A0A2N0ZJY1"/>
<evidence type="ECO:0000256" key="5">
    <source>
        <dbReference type="PIRNR" id="PIRNR038471"/>
    </source>
</evidence>
<keyword evidence="9" id="KW-1185">Reference proteome</keyword>
<evidence type="ECO:0000256" key="2">
    <source>
        <dbReference type="ARBA" id="ARBA00013855"/>
    </source>
</evidence>
<dbReference type="InterPro" id="IPR007221">
    <property type="entry name" value="MreC"/>
</dbReference>
<evidence type="ECO:0000256" key="4">
    <source>
        <dbReference type="ARBA" id="ARBA00032089"/>
    </source>
</evidence>
<gene>
    <name evidence="8" type="primary">mreC</name>
    <name evidence="8" type="ORF">CWS20_06205</name>
</gene>
<evidence type="ECO:0000259" key="7">
    <source>
        <dbReference type="Pfam" id="PF04085"/>
    </source>
</evidence>
<comment type="caution">
    <text evidence="8">The sequence shown here is derived from an EMBL/GenBank/DDBJ whole genome shotgun (WGS) entry which is preliminary data.</text>
</comment>
<accession>A0A2N0ZJY1</accession>
<dbReference type="Pfam" id="PF04085">
    <property type="entry name" value="MreC"/>
    <property type="match status" value="1"/>
</dbReference>
<evidence type="ECO:0000313" key="8">
    <source>
        <dbReference type="EMBL" id="PKG29822.1"/>
    </source>
</evidence>
<proteinExistence type="inferred from homology"/>
<feature type="domain" description="Rod shape-determining protein MreC beta-barrel core" evidence="7">
    <location>
        <begin position="123"/>
        <end position="276"/>
    </location>
</feature>
<dbReference type="EMBL" id="PISD01000011">
    <property type="protein sequence ID" value="PKG29822.1"/>
    <property type="molecule type" value="Genomic_DNA"/>
</dbReference>